<keyword evidence="1" id="KW-1133">Transmembrane helix</keyword>
<comment type="caution">
    <text evidence="3">The sequence shown here is derived from an EMBL/GenBank/DDBJ whole genome shotgun (WGS) entry which is preliminary data.</text>
</comment>
<reference evidence="3" key="1">
    <citation type="journal article" date="2020" name="mSystems">
        <title>Genome- and Community-Level Interaction Insights into Carbon Utilization and Element Cycling Functions of Hydrothermarchaeota in Hydrothermal Sediment.</title>
        <authorList>
            <person name="Zhou Z."/>
            <person name="Liu Y."/>
            <person name="Xu W."/>
            <person name="Pan J."/>
            <person name="Luo Z.H."/>
            <person name="Li M."/>
        </authorList>
    </citation>
    <scope>NUCLEOTIDE SEQUENCE [LARGE SCALE GENOMIC DNA]</scope>
    <source>
        <strain evidence="3">SpSt-81</strain>
    </source>
</reference>
<dbReference type="GO" id="GO:0003677">
    <property type="term" value="F:DNA binding"/>
    <property type="evidence" value="ECO:0007669"/>
    <property type="project" value="InterPro"/>
</dbReference>
<protein>
    <submittedName>
        <fullName evidence="3">Helix-turn-helix domain-containing protein</fullName>
    </submittedName>
</protein>
<sequence>MVGETKSLGEIFREEREKKGLDLKEVSSLLKISYRYLEAIENDTFDKVNLSDFYKKAIIKKYANIIGLNESNIIDLYYSQYGRKEDKIEIPLQNKDRSSCEWKYGVYILVVVILLTTIFISSYFQSRSITQKEPTYTLYSISNQQESSYTYFLGSFTYTSTETIFPQGENTLSSTIKVCANERTWIRVFNDEKIIYEGILNKGDTLTWTYTSLYFHIGNAGGIEIFYNEQSMGVLGKRGEVIKVKVP</sequence>
<dbReference type="AlphaFoldDB" id="A0A7C3RVI6"/>
<dbReference type="Pfam" id="PF13464">
    <property type="entry name" value="RodZ_C"/>
    <property type="match status" value="1"/>
</dbReference>
<organism evidence="3">
    <name type="scientific">Dictyoglomus thermophilum</name>
    <dbReference type="NCBI Taxonomy" id="14"/>
    <lineage>
        <taxon>Bacteria</taxon>
        <taxon>Pseudomonadati</taxon>
        <taxon>Dictyoglomota</taxon>
        <taxon>Dictyoglomia</taxon>
        <taxon>Dictyoglomales</taxon>
        <taxon>Dictyoglomaceae</taxon>
        <taxon>Dictyoglomus</taxon>
    </lineage>
</organism>
<dbReference type="PANTHER" id="PTHR34475">
    <property type="match status" value="1"/>
</dbReference>
<dbReference type="InterPro" id="IPR001387">
    <property type="entry name" value="Cro/C1-type_HTH"/>
</dbReference>
<evidence type="ECO:0000256" key="1">
    <source>
        <dbReference type="SAM" id="Phobius"/>
    </source>
</evidence>
<dbReference type="InterPro" id="IPR025194">
    <property type="entry name" value="RodZ-like_C"/>
</dbReference>
<feature type="transmembrane region" description="Helical" evidence="1">
    <location>
        <begin position="104"/>
        <end position="124"/>
    </location>
</feature>
<dbReference type="EMBL" id="DTIN01000014">
    <property type="protein sequence ID" value="HFX13481.1"/>
    <property type="molecule type" value="Genomic_DNA"/>
</dbReference>
<keyword evidence="1" id="KW-0472">Membrane</keyword>
<dbReference type="SUPFAM" id="SSF47413">
    <property type="entry name" value="lambda repressor-like DNA-binding domains"/>
    <property type="match status" value="1"/>
</dbReference>
<evidence type="ECO:0000313" key="3">
    <source>
        <dbReference type="EMBL" id="HFX13481.1"/>
    </source>
</evidence>
<accession>A0A7C3RVI6</accession>
<evidence type="ECO:0000259" key="2">
    <source>
        <dbReference type="Pfam" id="PF13464"/>
    </source>
</evidence>
<dbReference type="CDD" id="cd00093">
    <property type="entry name" value="HTH_XRE"/>
    <property type="match status" value="1"/>
</dbReference>
<dbReference type="InterPro" id="IPR010982">
    <property type="entry name" value="Lambda_DNA-bd_dom_sf"/>
</dbReference>
<dbReference type="Gene3D" id="1.10.260.40">
    <property type="entry name" value="lambda repressor-like DNA-binding domains"/>
    <property type="match status" value="1"/>
</dbReference>
<dbReference type="Pfam" id="PF13413">
    <property type="entry name" value="HTH_25"/>
    <property type="match status" value="1"/>
</dbReference>
<dbReference type="InterPro" id="IPR050400">
    <property type="entry name" value="Bact_Cytoskel_RodZ"/>
</dbReference>
<dbReference type="PANTHER" id="PTHR34475:SF1">
    <property type="entry name" value="CYTOSKELETON PROTEIN RODZ"/>
    <property type="match status" value="1"/>
</dbReference>
<gene>
    <name evidence="3" type="ORF">ENW00_04865</name>
</gene>
<feature type="domain" description="Cytoskeleton protein RodZ-like C-terminal" evidence="2">
    <location>
        <begin position="180"/>
        <end position="244"/>
    </location>
</feature>
<keyword evidence="1" id="KW-0812">Transmembrane</keyword>
<name>A0A7C3RVI6_DICTH</name>
<proteinExistence type="predicted"/>